<feature type="compositionally biased region" description="Polar residues" evidence="1">
    <location>
        <begin position="489"/>
        <end position="500"/>
    </location>
</feature>
<gene>
    <name evidence="3" type="ORF">FM125_05840</name>
</gene>
<keyword evidence="2" id="KW-0472">Membrane</keyword>
<feature type="transmembrane region" description="Helical" evidence="2">
    <location>
        <begin position="529"/>
        <end position="547"/>
    </location>
</feature>
<evidence type="ECO:0000256" key="1">
    <source>
        <dbReference type="SAM" id="MobiDB-lite"/>
    </source>
</evidence>
<organism evidence="3 4">
    <name type="scientific">Micrococcus lylae</name>
    <dbReference type="NCBI Taxonomy" id="1273"/>
    <lineage>
        <taxon>Bacteria</taxon>
        <taxon>Bacillati</taxon>
        <taxon>Actinomycetota</taxon>
        <taxon>Actinomycetes</taxon>
        <taxon>Micrococcales</taxon>
        <taxon>Micrococcaceae</taxon>
        <taxon>Micrococcus</taxon>
    </lineage>
</organism>
<evidence type="ECO:0008006" key="5">
    <source>
        <dbReference type="Google" id="ProtNLM"/>
    </source>
</evidence>
<feature type="region of interest" description="Disordered" evidence="1">
    <location>
        <begin position="485"/>
        <end position="510"/>
    </location>
</feature>
<feature type="compositionally biased region" description="Low complexity" evidence="1">
    <location>
        <begin position="501"/>
        <end position="510"/>
    </location>
</feature>
<evidence type="ECO:0000256" key="2">
    <source>
        <dbReference type="SAM" id="Phobius"/>
    </source>
</evidence>
<dbReference type="EMBL" id="FUKP01000039">
    <property type="protein sequence ID" value="SJN25796.1"/>
    <property type="molecule type" value="Genomic_DNA"/>
</dbReference>
<protein>
    <recommendedName>
        <fullName evidence="5">DUF5129 domain-containing protein</fullName>
    </recommendedName>
</protein>
<reference evidence="3 4" key="1">
    <citation type="submission" date="2017-02" db="EMBL/GenBank/DDBJ databases">
        <authorList>
            <person name="Peterson S.W."/>
        </authorList>
    </citation>
    <scope>NUCLEOTIDE SEQUENCE [LARGE SCALE GENOMIC DNA]</scope>
    <source>
        <strain evidence="3 4">2B3F</strain>
    </source>
</reference>
<sequence length="879" mass="94063">MAFMRRGLWGTVTALLAAGTVAVGLTGIGTMAAEPGEPVRLQLEEPLPYGITQERLDALTEQDPIRSWKPITVRVTDEWIARPLEEDADYPADVQLSTQLERMPVDMTVPGYDPSTLPAERHNGVVVDPEVFPDEDEDAGSPTDRPSIQLHQAFERNRDMGHSAASVVAMARTAGELSYSGLPREPLLWIGLTGAMGALTLGAGLLWARAVRAVSELRRRFRLARARVARVVLDLEALEVSVLALPEDRRPSGSAQDWNHFSGRALFLLQREEELESGLRRPTPRTASAVDRYADAADRLAEDAAALAGTAEVRGGFAGAGDVLDRVASALVAPAEQTLARLGQAPRQDRPGQPGYQRVDAAAADLRDAVDRLLSLLEEVRGTPGEDTSSWVGRWISAEARIGQCALELTRALDAGPDAEGRNELRRALLPDRGVAGTARVREGIGLPPTPAEASLLRVQEVLLLARAAAGEPLHALVAEAGTARGDQVSPSVSAQTRPTSAAAPGAVPGSAGIPQAGRFRFRRGTRMAGALAAVVLAGAAAAPLAAQATAEPDWYLEGDQEVGEVTVDGAQLLPASDVEFTAEEIRRRVDPELTESFDVTVAVRRAEDYLDRAPEDTASEYSRRVTLDSALEGSEKLIGEFPELTDSATGELEPNAVIIPLMVWQGGRGGVMPALTGHVYEGTESWLGGYSFERTSAPLWDADDPGLMASAVAHEIEDVARGIQSNRTYEADLEFLPLWAVLTASGSVMFLALGGILEALAGTALGLRGHGRTGRALRAARGGLEQLMLGRDERELSAVAILGAGPAGSAQEAGQRLYESALVTAWREAEALGSLPLGAQRRRDTVRRAEALRDRVEDLARQDEDVHRRAERFLRDSR</sequence>
<name>A0A1R4J142_9MICC</name>
<evidence type="ECO:0000313" key="3">
    <source>
        <dbReference type="EMBL" id="SJN25796.1"/>
    </source>
</evidence>
<evidence type="ECO:0000313" key="4">
    <source>
        <dbReference type="Proteomes" id="UP000196230"/>
    </source>
</evidence>
<proteinExistence type="predicted"/>
<feature type="transmembrane region" description="Helical" evidence="2">
    <location>
        <begin position="187"/>
        <end position="210"/>
    </location>
</feature>
<keyword evidence="2" id="KW-0812">Transmembrane</keyword>
<dbReference type="RefSeq" id="WP_087133937.1">
    <property type="nucleotide sequence ID" value="NZ_FUKP01000039.1"/>
</dbReference>
<dbReference type="Proteomes" id="UP000196230">
    <property type="component" value="Unassembled WGS sequence"/>
</dbReference>
<dbReference type="AlphaFoldDB" id="A0A1R4J142"/>
<keyword evidence="2" id="KW-1133">Transmembrane helix</keyword>
<accession>A0A1R4J142</accession>